<feature type="domain" description="HTH araC/xylS-type" evidence="4">
    <location>
        <begin position="197"/>
        <end position="295"/>
    </location>
</feature>
<accession>A0ABW7YWA6</accession>
<dbReference type="Gene3D" id="1.10.10.60">
    <property type="entry name" value="Homeodomain-like"/>
    <property type="match status" value="2"/>
</dbReference>
<evidence type="ECO:0000313" key="6">
    <source>
        <dbReference type="Proteomes" id="UP001612741"/>
    </source>
</evidence>
<dbReference type="InterPro" id="IPR018062">
    <property type="entry name" value="HTH_AraC-typ_CS"/>
</dbReference>
<evidence type="ECO:0000256" key="1">
    <source>
        <dbReference type="ARBA" id="ARBA00023015"/>
    </source>
</evidence>
<keyword evidence="6" id="KW-1185">Reference proteome</keyword>
<dbReference type="EMBL" id="JBITGY010000005">
    <property type="protein sequence ID" value="MFI6499589.1"/>
    <property type="molecule type" value="Genomic_DNA"/>
</dbReference>
<comment type="caution">
    <text evidence="5">The sequence shown here is derived from an EMBL/GenBank/DDBJ whole genome shotgun (WGS) entry which is preliminary data.</text>
</comment>
<reference evidence="5 6" key="1">
    <citation type="submission" date="2024-10" db="EMBL/GenBank/DDBJ databases">
        <title>The Natural Products Discovery Center: Release of the First 8490 Sequenced Strains for Exploring Actinobacteria Biosynthetic Diversity.</title>
        <authorList>
            <person name="Kalkreuter E."/>
            <person name="Kautsar S.A."/>
            <person name="Yang D."/>
            <person name="Bader C.D."/>
            <person name="Teijaro C.N."/>
            <person name="Fluegel L."/>
            <person name="Davis C.M."/>
            <person name="Simpson J.R."/>
            <person name="Lauterbach L."/>
            <person name="Steele A.D."/>
            <person name="Gui C."/>
            <person name="Meng S."/>
            <person name="Li G."/>
            <person name="Viehrig K."/>
            <person name="Ye F."/>
            <person name="Su P."/>
            <person name="Kiefer A.F."/>
            <person name="Nichols A."/>
            <person name="Cepeda A.J."/>
            <person name="Yan W."/>
            <person name="Fan B."/>
            <person name="Jiang Y."/>
            <person name="Adhikari A."/>
            <person name="Zheng C.-J."/>
            <person name="Schuster L."/>
            <person name="Cowan T.M."/>
            <person name="Smanski M.J."/>
            <person name="Chevrette M.G."/>
            <person name="De Carvalho L.P.S."/>
            <person name="Shen B."/>
        </authorList>
    </citation>
    <scope>NUCLEOTIDE SEQUENCE [LARGE SCALE GENOMIC DNA]</scope>
    <source>
        <strain evidence="5 6">NPDC050545</strain>
    </source>
</reference>
<dbReference type="InterPro" id="IPR050204">
    <property type="entry name" value="AraC_XylS_family_regulators"/>
</dbReference>
<evidence type="ECO:0000313" key="5">
    <source>
        <dbReference type="EMBL" id="MFI6499589.1"/>
    </source>
</evidence>
<dbReference type="PROSITE" id="PS00041">
    <property type="entry name" value="HTH_ARAC_FAMILY_1"/>
    <property type="match status" value="1"/>
</dbReference>
<dbReference type="Pfam" id="PF12833">
    <property type="entry name" value="HTH_18"/>
    <property type="match status" value="1"/>
</dbReference>
<name>A0ABW7YWA6_9ACTN</name>
<dbReference type="PANTHER" id="PTHR46796:SF13">
    <property type="entry name" value="HTH-TYPE TRANSCRIPTIONAL ACTIVATOR RHAS"/>
    <property type="match status" value="1"/>
</dbReference>
<keyword evidence="1" id="KW-0805">Transcription regulation</keyword>
<sequence>MDALADLLDGVRARGAVFGQALMDPPWAIRFAAGAELTLTTMVRGQGWVVPEGGPPVRIGPGDVAVVKGPHKVGDRPGTPPAFVVTAESYCMRADGRELGRALTLAPRTCGARPAGDALLLSGAYEGPVGNRLLRELPPVVVLPAGRHKALGLLAEEIAAVRPGQQAVLDRLLDLALVTALRAWFEEHVTGRDSVVDGALRLLHERPDHAWTVAMLAAETGVSRAALARRFVAQVGEPPMAYLAGRRMRMAAELLRSSDSTLATIARKVGYANGYALSAAFKRLTGVSPAEHRAAALTGIE</sequence>
<dbReference type="Pfam" id="PF12852">
    <property type="entry name" value="Cupin_6"/>
    <property type="match status" value="1"/>
</dbReference>
<dbReference type="SUPFAM" id="SSF46689">
    <property type="entry name" value="Homeodomain-like"/>
    <property type="match status" value="2"/>
</dbReference>
<keyword evidence="2" id="KW-0238">DNA-binding</keyword>
<dbReference type="PANTHER" id="PTHR46796">
    <property type="entry name" value="HTH-TYPE TRANSCRIPTIONAL ACTIVATOR RHAS-RELATED"/>
    <property type="match status" value="1"/>
</dbReference>
<dbReference type="InterPro" id="IPR009057">
    <property type="entry name" value="Homeodomain-like_sf"/>
</dbReference>
<keyword evidence="3" id="KW-0804">Transcription</keyword>
<dbReference type="PROSITE" id="PS01124">
    <property type="entry name" value="HTH_ARAC_FAMILY_2"/>
    <property type="match status" value="1"/>
</dbReference>
<proteinExistence type="predicted"/>
<dbReference type="SMART" id="SM00342">
    <property type="entry name" value="HTH_ARAC"/>
    <property type="match status" value="1"/>
</dbReference>
<dbReference type="Proteomes" id="UP001612741">
    <property type="component" value="Unassembled WGS sequence"/>
</dbReference>
<gene>
    <name evidence="5" type="ORF">ACIBG2_19535</name>
</gene>
<evidence type="ECO:0000256" key="3">
    <source>
        <dbReference type="ARBA" id="ARBA00023163"/>
    </source>
</evidence>
<organism evidence="5 6">
    <name type="scientific">Nonomuraea typhae</name>
    <dbReference type="NCBI Taxonomy" id="2603600"/>
    <lineage>
        <taxon>Bacteria</taxon>
        <taxon>Bacillati</taxon>
        <taxon>Actinomycetota</taxon>
        <taxon>Actinomycetes</taxon>
        <taxon>Streptosporangiales</taxon>
        <taxon>Streptosporangiaceae</taxon>
        <taxon>Nonomuraea</taxon>
    </lineage>
</organism>
<dbReference type="InterPro" id="IPR032783">
    <property type="entry name" value="AraC_lig"/>
</dbReference>
<dbReference type="RefSeq" id="WP_397083001.1">
    <property type="nucleotide sequence ID" value="NZ_JBITGY010000005.1"/>
</dbReference>
<dbReference type="InterPro" id="IPR018060">
    <property type="entry name" value="HTH_AraC"/>
</dbReference>
<evidence type="ECO:0000259" key="4">
    <source>
        <dbReference type="PROSITE" id="PS01124"/>
    </source>
</evidence>
<evidence type="ECO:0000256" key="2">
    <source>
        <dbReference type="ARBA" id="ARBA00023125"/>
    </source>
</evidence>
<protein>
    <submittedName>
        <fullName evidence="5">AraC family transcriptional regulator</fullName>
    </submittedName>
</protein>